<dbReference type="AlphaFoldDB" id="A0A1I3LSN2"/>
<sequence length="286" mass="33141">MTKGTEKLVLSVFEYFVKAALKVQKEGILVLEELRLDKGLTETGEILFNRKVDKFINWMLGFILDGVYSQEANQDLLKSLSRFSSKRTKIGLNVASVCLDCIANGTDLNKLVVQTCVYVGVENQPKLSELIRDLKAQTAKDFEYKLTEEQKKRIVETNVFFKMKEDECNTILKQKNENLCELHLRVPEFKNQYAYIRLVFKPKGRTFDEAMYSCAIPESNKYQFQRSKEIYFIGDIPVCYSMYGFWNSHNNCGRDIKKFMALTDDIPNNVEKYLLIQSSISLESEE</sequence>
<dbReference type="Proteomes" id="UP000182737">
    <property type="component" value="Unassembled WGS sequence"/>
</dbReference>
<protein>
    <submittedName>
        <fullName evidence="1">Uncharacterized protein</fullName>
    </submittedName>
</protein>
<accession>A0A1I3LSN2</accession>
<gene>
    <name evidence="1" type="ORF">SAMN04487775_107171</name>
</gene>
<name>A0A1I3LSN2_9SPIR</name>
<dbReference type="EMBL" id="FORI01000007">
    <property type="protein sequence ID" value="SFI87742.1"/>
    <property type="molecule type" value="Genomic_DNA"/>
</dbReference>
<keyword evidence="2" id="KW-1185">Reference proteome</keyword>
<dbReference type="RefSeq" id="WP_074932432.1">
    <property type="nucleotide sequence ID" value="NZ_FORI01000007.1"/>
</dbReference>
<organism evidence="1 2">
    <name type="scientific">Treponema bryantii</name>
    <dbReference type="NCBI Taxonomy" id="163"/>
    <lineage>
        <taxon>Bacteria</taxon>
        <taxon>Pseudomonadati</taxon>
        <taxon>Spirochaetota</taxon>
        <taxon>Spirochaetia</taxon>
        <taxon>Spirochaetales</taxon>
        <taxon>Treponemataceae</taxon>
        <taxon>Treponema</taxon>
    </lineage>
</organism>
<reference evidence="2" key="1">
    <citation type="submission" date="2016-10" db="EMBL/GenBank/DDBJ databases">
        <authorList>
            <person name="Varghese N."/>
            <person name="Submissions S."/>
        </authorList>
    </citation>
    <scope>NUCLEOTIDE SEQUENCE [LARGE SCALE GENOMIC DNA]</scope>
    <source>
        <strain evidence="2">XBD1002</strain>
    </source>
</reference>
<evidence type="ECO:0000313" key="2">
    <source>
        <dbReference type="Proteomes" id="UP000182737"/>
    </source>
</evidence>
<proteinExistence type="predicted"/>
<evidence type="ECO:0000313" key="1">
    <source>
        <dbReference type="EMBL" id="SFI87742.1"/>
    </source>
</evidence>